<accession>A0A7Y2PLJ3</accession>
<dbReference type="Proteomes" id="UP000529861">
    <property type="component" value="Unassembled WGS sequence"/>
</dbReference>
<evidence type="ECO:0000313" key="1">
    <source>
        <dbReference type="EMBL" id="NNG67341.1"/>
    </source>
</evidence>
<name>A0A7Y2PLJ3_9THEO</name>
<protein>
    <submittedName>
        <fullName evidence="1">HK97 gp10 family phage protein</fullName>
    </submittedName>
</protein>
<dbReference type="RefSeq" id="WP_170271201.1">
    <property type="nucleotide sequence ID" value="NZ_JABEQB010000025.1"/>
</dbReference>
<dbReference type="Pfam" id="PF04883">
    <property type="entry name" value="HK97-gp10_like"/>
    <property type="match status" value="1"/>
</dbReference>
<gene>
    <name evidence="1" type="ORF">HKI81_08925</name>
</gene>
<dbReference type="InterPro" id="IPR010064">
    <property type="entry name" value="HK97-gp10_tail"/>
</dbReference>
<dbReference type="AlphaFoldDB" id="A0A7Y2PLJ3"/>
<comment type="caution">
    <text evidence="1">The sequence shown here is derived from an EMBL/GenBank/DDBJ whole genome shotgun (WGS) entry which is preliminary data.</text>
</comment>
<dbReference type="EMBL" id="JABEQB010000025">
    <property type="protein sequence ID" value="NNG67341.1"/>
    <property type="molecule type" value="Genomic_DNA"/>
</dbReference>
<organism evidence="1 2">
    <name type="scientific">Caldanaerobacter subterraneus</name>
    <dbReference type="NCBI Taxonomy" id="911092"/>
    <lineage>
        <taxon>Bacteria</taxon>
        <taxon>Bacillati</taxon>
        <taxon>Bacillota</taxon>
        <taxon>Clostridia</taxon>
        <taxon>Thermoanaerobacterales</taxon>
        <taxon>Thermoanaerobacteraceae</taxon>
        <taxon>Caldanaerobacter</taxon>
    </lineage>
</organism>
<sequence length="130" mass="15664">MKFEVKGLEEFSEKLKEAIRRYPDKAEEKLEDIAKRFKKSVQEKTPVKTGKLKKSYKLSKVQQIGRTMFIEFRSTAPHFHLIERGHFQKTKHGDRWIPGDRMVEKTVEEFEEIIPREVNKWLEDIFKELR</sequence>
<evidence type="ECO:0000313" key="2">
    <source>
        <dbReference type="Proteomes" id="UP000529861"/>
    </source>
</evidence>
<proteinExistence type="predicted"/>
<reference evidence="1 2" key="1">
    <citation type="submission" date="2020-04" db="EMBL/GenBank/DDBJ databases">
        <title>Draft genome sequence of Caldanaerobacter sunterraneus. strain 1523vc isolated from Griffin hot spring, Kamchatka, Russia.</title>
        <authorList>
            <person name="Toshchakov S.V."/>
            <person name="Podosokorskaya O.A."/>
            <person name="Kublanov I.V."/>
            <person name="Korzhenkov A."/>
            <person name="Patrushev M.V."/>
        </authorList>
    </citation>
    <scope>NUCLEOTIDE SEQUENCE [LARGE SCALE GENOMIC DNA]</scope>
    <source>
        <strain evidence="1 2">1523vc</strain>
    </source>
</reference>